<evidence type="ECO:0008006" key="4">
    <source>
        <dbReference type="Google" id="ProtNLM"/>
    </source>
</evidence>
<feature type="chain" id="PRO_5022661100" description="NarX-like N-terminal domain-containing protein" evidence="1">
    <location>
        <begin position="26"/>
        <end position="418"/>
    </location>
</feature>
<evidence type="ECO:0000256" key="1">
    <source>
        <dbReference type="SAM" id="SignalP"/>
    </source>
</evidence>
<evidence type="ECO:0000313" key="2">
    <source>
        <dbReference type="EMBL" id="QEH34424.1"/>
    </source>
</evidence>
<keyword evidence="3" id="KW-1185">Reference proteome</keyword>
<evidence type="ECO:0000313" key="3">
    <source>
        <dbReference type="Proteomes" id="UP000324233"/>
    </source>
</evidence>
<feature type="signal peptide" evidence="1">
    <location>
        <begin position="1"/>
        <end position="25"/>
    </location>
</feature>
<sequence length="418" mass="45042" precursor="true">MSNRPRRLAAWATGLALMTSRVVLGQGVPPPPAPNIGPQADLNGLTHRMAERVRRLGEDIASDLGRTPQGRHLLQDLRELAVSVDEFHESLHNTRDPYQLRQAYTGLDQSWHHLRWQLMQPGVTTPAVGRAAGGVDELDAAIHQALGLRAYAPAYGPPPAGTPAVPAEFAEAQRLAVALEQRAQALAAAVRANMAGVPGADRLARDAARLSQACDAFSDSIRDGQPMDVLATAFGSAATVADRFEADLRAYRLPPPVDASWRSFAAAEVLLRQRLGLATPPPAVNVMLQPAGNAPSPILALADQLNAQADAFLAAFTPTVRVVPEGEWILADAQRLKQAAATFREECGRGVDPYRLSQQFSAVDQLWGRLARRINRIARGRTGPNIETAMQMGETCRQIHDLLGMPGYSPTLEAPVPR</sequence>
<proteinExistence type="predicted"/>
<keyword evidence="1" id="KW-0732">Signal</keyword>
<gene>
    <name evidence="2" type="ORF">OJF2_29630</name>
</gene>
<dbReference type="KEGG" id="agv:OJF2_29630"/>
<protein>
    <recommendedName>
        <fullName evidence="4">NarX-like N-terminal domain-containing protein</fullName>
    </recommendedName>
</protein>
<dbReference type="EMBL" id="CP042997">
    <property type="protein sequence ID" value="QEH34424.1"/>
    <property type="molecule type" value="Genomic_DNA"/>
</dbReference>
<dbReference type="AlphaFoldDB" id="A0A5B9W2E5"/>
<dbReference type="OrthoDB" id="292722at2"/>
<organism evidence="2 3">
    <name type="scientific">Aquisphaera giovannonii</name>
    <dbReference type="NCBI Taxonomy" id="406548"/>
    <lineage>
        <taxon>Bacteria</taxon>
        <taxon>Pseudomonadati</taxon>
        <taxon>Planctomycetota</taxon>
        <taxon>Planctomycetia</taxon>
        <taxon>Isosphaerales</taxon>
        <taxon>Isosphaeraceae</taxon>
        <taxon>Aquisphaera</taxon>
    </lineage>
</organism>
<accession>A0A5B9W2E5</accession>
<dbReference type="Proteomes" id="UP000324233">
    <property type="component" value="Chromosome"/>
</dbReference>
<name>A0A5B9W2E5_9BACT</name>
<reference evidence="2 3" key="1">
    <citation type="submission" date="2019-08" db="EMBL/GenBank/DDBJ databases">
        <title>Deep-cultivation of Planctomycetes and their phenomic and genomic characterization uncovers novel biology.</title>
        <authorList>
            <person name="Wiegand S."/>
            <person name="Jogler M."/>
            <person name="Boedeker C."/>
            <person name="Pinto D."/>
            <person name="Vollmers J."/>
            <person name="Rivas-Marin E."/>
            <person name="Kohn T."/>
            <person name="Peeters S.H."/>
            <person name="Heuer A."/>
            <person name="Rast P."/>
            <person name="Oberbeckmann S."/>
            <person name="Bunk B."/>
            <person name="Jeske O."/>
            <person name="Meyerdierks A."/>
            <person name="Storesund J.E."/>
            <person name="Kallscheuer N."/>
            <person name="Luecker S."/>
            <person name="Lage O.M."/>
            <person name="Pohl T."/>
            <person name="Merkel B.J."/>
            <person name="Hornburger P."/>
            <person name="Mueller R.-W."/>
            <person name="Bruemmer F."/>
            <person name="Labrenz M."/>
            <person name="Spormann A.M."/>
            <person name="Op den Camp H."/>
            <person name="Overmann J."/>
            <person name="Amann R."/>
            <person name="Jetten M.S.M."/>
            <person name="Mascher T."/>
            <person name="Medema M.H."/>
            <person name="Devos D.P."/>
            <person name="Kaster A.-K."/>
            <person name="Ovreas L."/>
            <person name="Rohde M."/>
            <person name="Galperin M.Y."/>
            <person name="Jogler C."/>
        </authorList>
    </citation>
    <scope>NUCLEOTIDE SEQUENCE [LARGE SCALE GENOMIC DNA]</scope>
    <source>
        <strain evidence="2 3">OJF2</strain>
    </source>
</reference>
<dbReference type="RefSeq" id="WP_148594352.1">
    <property type="nucleotide sequence ID" value="NZ_CP042997.1"/>
</dbReference>